<evidence type="ECO:0000313" key="10">
    <source>
        <dbReference type="Proteomes" id="UP001620645"/>
    </source>
</evidence>
<organism evidence="9 10">
    <name type="scientific">Heterodera schachtii</name>
    <name type="common">Sugarbeet cyst nematode worm</name>
    <name type="synonym">Tylenchus schachtii</name>
    <dbReference type="NCBI Taxonomy" id="97005"/>
    <lineage>
        <taxon>Eukaryota</taxon>
        <taxon>Metazoa</taxon>
        <taxon>Ecdysozoa</taxon>
        <taxon>Nematoda</taxon>
        <taxon>Chromadorea</taxon>
        <taxon>Rhabditida</taxon>
        <taxon>Tylenchina</taxon>
        <taxon>Tylenchomorpha</taxon>
        <taxon>Tylenchoidea</taxon>
        <taxon>Heteroderidae</taxon>
        <taxon>Heteroderinae</taxon>
        <taxon>Heterodera</taxon>
    </lineage>
</organism>
<evidence type="ECO:0000256" key="5">
    <source>
        <dbReference type="PROSITE-ProRule" id="PRU00108"/>
    </source>
</evidence>
<dbReference type="SMART" id="SM00389">
    <property type="entry name" value="HOX"/>
    <property type="match status" value="1"/>
</dbReference>
<dbReference type="PRINTS" id="PR00024">
    <property type="entry name" value="HOMEOBOX"/>
</dbReference>
<dbReference type="GO" id="GO:0003677">
    <property type="term" value="F:DNA binding"/>
    <property type="evidence" value="ECO:0007669"/>
    <property type="project" value="UniProtKB-UniRule"/>
</dbReference>
<keyword evidence="3 5" id="KW-0371">Homeobox</keyword>
<evidence type="ECO:0000259" key="8">
    <source>
        <dbReference type="PROSITE" id="PS50071"/>
    </source>
</evidence>
<evidence type="ECO:0000256" key="4">
    <source>
        <dbReference type="ARBA" id="ARBA00023242"/>
    </source>
</evidence>
<evidence type="ECO:0000256" key="1">
    <source>
        <dbReference type="ARBA" id="ARBA00004123"/>
    </source>
</evidence>
<dbReference type="InterPro" id="IPR009057">
    <property type="entry name" value="Homeodomain-like_sf"/>
</dbReference>
<feature type="compositionally biased region" description="Polar residues" evidence="7">
    <location>
        <begin position="361"/>
        <end position="370"/>
    </location>
</feature>
<keyword evidence="10" id="KW-1185">Reference proteome</keyword>
<evidence type="ECO:0000256" key="6">
    <source>
        <dbReference type="RuleBase" id="RU000682"/>
    </source>
</evidence>
<dbReference type="Proteomes" id="UP001620645">
    <property type="component" value="Unassembled WGS sequence"/>
</dbReference>
<dbReference type="GO" id="GO:0005634">
    <property type="term" value="C:nucleus"/>
    <property type="evidence" value="ECO:0007669"/>
    <property type="project" value="UniProtKB-SubCell"/>
</dbReference>
<feature type="compositionally biased region" description="Basic and acidic residues" evidence="7">
    <location>
        <begin position="186"/>
        <end position="208"/>
    </location>
</feature>
<dbReference type="PROSITE" id="PS00027">
    <property type="entry name" value="HOMEOBOX_1"/>
    <property type="match status" value="1"/>
</dbReference>
<dbReference type="InterPro" id="IPR001356">
    <property type="entry name" value="HD"/>
</dbReference>
<feature type="region of interest" description="Disordered" evidence="7">
    <location>
        <begin position="358"/>
        <end position="400"/>
    </location>
</feature>
<feature type="domain" description="Homeobox" evidence="8">
    <location>
        <begin position="298"/>
        <end position="358"/>
    </location>
</feature>
<comment type="subcellular location">
    <subcellularLocation>
        <location evidence="1 5 6">Nucleus</location>
    </subcellularLocation>
</comment>
<feature type="compositionally biased region" description="Pro residues" evidence="7">
    <location>
        <begin position="225"/>
        <end position="242"/>
    </location>
</feature>
<feature type="compositionally biased region" description="Basic and acidic residues" evidence="7">
    <location>
        <begin position="37"/>
        <end position="72"/>
    </location>
</feature>
<dbReference type="EMBL" id="JBICCN010000144">
    <property type="protein sequence ID" value="KAL3089482.1"/>
    <property type="molecule type" value="Genomic_DNA"/>
</dbReference>
<evidence type="ECO:0000313" key="9">
    <source>
        <dbReference type="EMBL" id="KAL3089482.1"/>
    </source>
</evidence>
<proteinExistence type="predicted"/>
<feature type="region of interest" description="Disordered" evidence="7">
    <location>
        <begin position="273"/>
        <end position="301"/>
    </location>
</feature>
<evidence type="ECO:0000256" key="2">
    <source>
        <dbReference type="ARBA" id="ARBA00023125"/>
    </source>
</evidence>
<dbReference type="PANTHER" id="PTHR24333">
    <property type="entry name" value="HOMEO BOX HB9 LIKE A-RELATED"/>
    <property type="match status" value="1"/>
</dbReference>
<feature type="region of interest" description="Disordered" evidence="7">
    <location>
        <begin position="10"/>
        <end position="144"/>
    </location>
</feature>
<name>A0ABD2JG46_HETSC</name>
<dbReference type="PANTHER" id="PTHR24333:SF8">
    <property type="entry name" value="HOMEOBOX PROTEIN CEH-62"/>
    <property type="match status" value="1"/>
</dbReference>
<sequence length="400" mass="44489">MDFLLGFCGPSVSSSSSSAFTHHSEVQQEVKHRKQQHKLEQYEDESIQKNERRNSGEIAEREKGETAEEKKPFSIVRLLLTNGTSQSGKWQKETMTEDDGPKMDTETETRRTEGQRAHPPPNGPVTSLCSSSPSPYAFPCASSVRPSSAASSAALLMLRPPLNLMDHCALNIETILQRQQKKGKKSEHFGEEQRKRWEEEEGTEEKQHQNGPSGECQNALLSAPLPLPHAVPSPSASPPFPPPWPIPTSRLFHFETLRLAATMAAAVAASGNPSMVRPEGMADEGNGHRGRGPGSKSYRRRKARTVFSDQQLHGLEHKFNEQNYLSTPERIALANVLSLSETQVKTWFQNRRMKQKKVEPNFTTRNNAIQTEEQTEETAEGKGEGTNAKERGTTGGEARR</sequence>
<reference evidence="9 10" key="1">
    <citation type="submission" date="2024-10" db="EMBL/GenBank/DDBJ databases">
        <authorList>
            <person name="Kim D."/>
        </authorList>
    </citation>
    <scope>NUCLEOTIDE SEQUENCE [LARGE SCALE GENOMIC DNA]</scope>
    <source>
        <strain evidence="9">Taebaek</strain>
    </source>
</reference>
<dbReference type="CDD" id="cd00086">
    <property type="entry name" value="homeodomain"/>
    <property type="match status" value="1"/>
</dbReference>
<feature type="compositionally biased region" description="Basic and acidic residues" evidence="7">
    <location>
        <begin position="90"/>
        <end position="116"/>
    </location>
</feature>
<evidence type="ECO:0000256" key="7">
    <source>
        <dbReference type="SAM" id="MobiDB-lite"/>
    </source>
</evidence>
<feature type="compositionally biased region" description="Polar residues" evidence="7">
    <location>
        <begin position="124"/>
        <end position="134"/>
    </location>
</feature>
<keyword evidence="2 5" id="KW-0238">DNA-binding</keyword>
<feature type="compositionally biased region" description="Basic and acidic residues" evidence="7">
    <location>
        <begin position="379"/>
        <end position="400"/>
    </location>
</feature>
<dbReference type="Pfam" id="PF00046">
    <property type="entry name" value="Homeodomain"/>
    <property type="match status" value="1"/>
</dbReference>
<evidence type="ECO:0000256" key="3">
    <source>
        <dbReference type="ARBA" id="ARBA00023155"/>
    </source>
</evidence>
<feature type="DNA-binding region" description="Homeobox" evidence="5">
    <location>
        <begin position="300"/>
        <end position="359"/>
    </location>
</feature>
<protein>
    <recommendedName>
        <fullName evidence="8">Homeobox domain-containing protein</fullName>
    </recommendedName>
</protein>
<gene>
    <name evidence="9" type="ORF">niasHS_006866</name>
</gene>
<dbReference type="SUPFAM" id="SSF46689">
    <property type="entry name" value="Homeodomain-like"/>
    <property type="match status" value="1"/>
</dbReference>
<dbReference type="InterPro" id="IPR017970">
    <property type="entry name" value="Homeobox_CS"/>
</dbReference>
<feature type="region of interest" description="Disordered" evidence="7">
    <location>
        <begin position="179"/>
        <end position="242"/>
    </location>
</feature>
<keyword evidence="4 5" id="KW-0539">Nucleus</keyword>
<dbReference type="AlphaFoldDB" id="A0ABD2JG46"/>
<accession>A0ABD2JG46</accession>
<dbReference type="InterPro" id="IPR050848">
    <property type="entry name" value="Homeobox_TF"/>
</dbReference>
<comment type="caution">
    <text evidence="9">The sequence shown here is derived from an EMBL/GenBank/DDBJ whole genome shotgun (WGS) entry which is preliminary data.</text>
</comment>
<dbReference type="InterPro" id="IPR020479">
    <property type="entry name" value="HD_metazoa"/>
</dbReference>
<dbReference type="Gene3D" id="1.10.10.60">
    <property type="entry name" value="Homeodomain-like"/>
    <property type="match status" value="1"/>
</dbReference>
<dbReference type="PROSITE" id="PS50071">
    <property type="entry name" value="HOMEOBOX_2"/>
    <property type="match status" value="1"/>
</dbReference>